<comment type="caution">
    <text evidence="4">The sequence shown here is derived from an EMBL/GenBank/DDBJ whole genome shotgun (WGS) entry which is preliminary data.</text>
</comment>
<dbReference type="EMBL" id="CAUYUJ010016903">
    <property type="protein sequence ID" value="CAK0869915.1"/>
    <property type="molecule type" value="Genomic_DNA"/>
</dbReference>
<keyword evidence="1" id="KW-0234">DNA repair</keyword>
<keyword evidence="1" id="KW-0539">Nucleus</keyword>
<evidence type="ECO:0000256" key="1">
    <source>
        <dbReference type="RuleBase" id="RU910737"/>
    </source>
</evidence>
<keyword evidence="1" id="KW-0267">Excision nuclease</keyword>
<evidence type="ECO:0000259" key="3">
    <source>
        <dbReference type="SMART" id="SM00484"/>
    </source>
</evidence>
<dbReference type="Proteomes" id="UP001189429">
    <property type="component" value="Unassembled WGS sequence"/>
</dbReference>
<keyword evidence="1" id="KW-0227">DNA damage</keyword>
<dbReference type="PANTHER" id="PTHR11081">
    <property type="entry name" value="FLAP ENDONUCLEASE FAMILY MEMBER"/>
    <property type="match status" value="1"/>
</dbReference>
<keyword evidence="1" id="KW-0378">Hydrolase</keyword>
<feature type="region of interest" description="Disordered" evidence="2">
    <location>
        <begin position="72"/>
        <end position="123"/>
    </location>
</feature>
<keyword evidence="1" id="KW-0460">Magnesium</keyword>
<protein>
    <recommendedName>
        <fullName evidence="1">Exonuclease 1</fullName>
        <ecNumber evidence="1">3.1.-.-</ecNumber>
    </recommendedName>
</protein>
<keyword evidence="1" id="KW-0228">DNA excision</keyword>
<dbReference type="InterPro" id="IPR006084">
    <property type="entry name" value="XPG/Rad2"/>
</dbReference>
<dbReference type="InterPro" id="IPR029060">
    <property type="entry name" value="PIN-like_dom_sf"/>
</dbReference>
<dbReference type="Pfam" id="PF00867">
    <property type="entry name" value="XPG_I"/>
    <property type="match status" value="1"/>
</dbReference>
<feature type="compositionally biased region" description="Gly residues" evidence="2">
    <location>
        <begin position="108"/>
        <end position="117"/>
    </location>
</feature>
<dbReference type="InterPro" id="IPR006086">
    <property type="entry name" value="XPG-I_dom"/>
</dbReference>
<evidence type="ECO:0000313" key="5">
    <source>
        <dbReference type="Proteomes" id="UP001189429"/>
    </source>
</evidence>
<keyword evidence="1" id="KW-0479">Metal-binding</keyword>
<comment type="cofactor">
    <cofactor evidence="1">
        <name>Mg(2+)</name>
        <dbReference type="ChEBI" id="CHEBI:18420"/>
    </cofactor>
    <text evidence="1">Binds 2 magnesium ions per subunit. They probably participate in the reaction catalyzed by the enzyme. May bind an additional third magnesium ion after substrate binding.</text>
</comment>
<accession>A0ABN9VDC0</accession>
<feature type="non-terminal residue" evidence="4">
    <location>
        <position position="123"/>
    </location>
</feature>
<comment type="similarity">
    <text evidence="1">Belongs to the XPG/RAD2 endonuclease family. EXO1 subfamily.</text>
</comment>
<dbReference type="SUPFAM" id="SSF88723">
    <property type="entry name" value="PIN domain-like"/>
    <property type="match status" value="1"/>
</dbReference>
<organism evidence="4 5">
    <name type="scientific">Prorocentrum cordatum</name>
    <dbReference type="NCBI Taxonomy" id="2364126"/>
    <lineage>
        <taxon>Eukaryota</taxon>
        <taxon>Sar</taxon>
        <taxon>Alveolata</taxon>
        <taxon>Dinophyceae</taxon>
        <taxon>Prorocentrales</taxon>
        <taxon>Prorocentraceae</taxon>
        <taxon>Prorocentrum</taxon>
    </lineage>
</organism>
<keyword evidence="1" id="KW-0238">DNA-binding</keyword>
<evidence type="ECO:0000256" key="2">
    <source>
        <dbReference type="SAM" id="MobiDB-lite"/>
    </source>
</evidence>
<reference evidence="4" key="1">
    <citation type="submission" date="2023-10" db="EMBL/GenBank/DDBJ databases">
        <authorList>
            <person name="Chen Y."/>
            <person name="Shah S."/>
            <person name="Dougan E. K."/>
            <person name="Thang M."/>
            <person name="Chan C."/>
        </authorList>
    </citation>
    <scope>NUCLEOTIDE SEQUENCE [LARGE SCALE GENOMIC DNA]</scope>
</reference>
<comment type="function">
    <text evidence="1">5'-&gt;3' double-stranded DNA exonuclease which may also possess a cryptic 3'-&gt;5' double-stranded DNA exonuclease activity. Functions in DNA mismatch repair.</text>
</comment>
<proteinExistence type="inferred from homology"/>
<feature type="compositionally biased region" description="Acidic residues" evidence="2">
    <location>
        <begin position="82"/>
        <end position="103"/>
    </location>
</feature>
<dbReference type="PANTHER" id="PTHR11081:SF8">
    <property type="entry name" value="EXONUCLEASE 1"/>
    <property type="match status" value="1"/>
</dbReference>
<keyword evidence="1" id="KW-0269">Exonuclease</keyword>
<dbReference type="EC" id="3.1.-.-" evidence="1"/>
<keyword evidence="5" id="KW-1185">Reference proteome</keyword>
<dbReference type="PRINTS" id="PR00853">
    <property type="entry name" value="XPGRADSUPER"/>
</dbReference>
<dbReference type="Gene3D" id="3.40.50.1010">
    <property type="entry name" value="5'-nuclease"/>
    <property type="match status" value="1"/>
</dbReference>
<sequence length="123" mass="12858">MVSRLMEALSMLSIHFVVAPYEADAQLAFMCRVGWVHAVISEDSDLLAYGCPNTFFKMDKYGDGQRIALPCLQPGHAVDGPDPADDEELPDADVDGEEGEGSDQEAGGAAGAPGEEGGAAADE</sequence>
<keyword evidence="1" id="KW-0540">Nuclease</keyword>
<dbReference type="SMART" id="SM00484">
    <property type="entry name" value="XPGI"/>
    <property type="match status" value="1"/>
</dbReference>
<comment type="subcellular location">
    <subcellularLocation>
        <location evidence="1">Nucleus</location>
    </subcellularLocation>
</comment>
<gene>
    <name evidence="4" type="ORF">PCOR1329_LOCUS56145</name>
</gene>
<name>A0ABN9VDC0_9DINO</name>
<evidence type="ECO:0000313" key="4">
    <source>
        <dbReference type="EMBL" id="CAK0869915.1"/>
    </source>
</evidence>
<feature type="domain" description="XPG-I" evidence="3">
    <location>
        <begin position="10"/>
        <end position="71"/>
    </location>
</feature>